<evidence type="ECO:0000259" key="1">
    <source>
        <dbReference type="Pfam" id="PF03551"/>
    </source>
</evidence>
<dbReference type="InterPro" id="IPR036388">
    <property type="entry name" value="WH-like_DNA-bd_sf"/>
</dbReference>
<dbReference type="Proteomes" id="UP000514720">
    <property type="component" value="Chromosome"/>
</dbReference>
<dbReference type="PANTHER" id="PTHR33169:SF14">
    <property type="entry name" value="TRANSCRIPTIONAL REGULATOR RV3488"/>
    <property type="match status" value="1"/>
</dbReference>
<dbReference type="Pfam" id="PF03551">
    <property type="entry name" value="PadR"/>
    <property type="match status" value="1"/>
</dbReference>
<dbReference type="RefSeq" id="WP_258878089.1">
    <property type="nucleotide sequence ID" value="NZ_CP048914.1"/>
</dbReference>
<evidence type="ECO:0000313" key="2">
    <source>
        <dbReference type="EMBL" id="QMS84476.1"/>
    </source>
</evidence>
<accession>A0A7L7KQH8</accession>
<dbReference type="SUPFAM" id="SSF46785">
    <property type="entry name" value="Winged helix' DNA-binding domain"/>
    <property type="match status" value="1"/>
</dbReference>
<feature type="domain" description="Transcription regulator PadR N-terminal" evidence="1">
    <location>
        <begin position="15"/>
        <end position="88"/>
    </location>
</feature>
<keyword evidence="3" id="KW-1185">Reference proteome</keyword>
<reference evidence="2 3" key="1">
    <citation type="submission" date="2020-02" db="EMBL/GenBank/DDBJ databases">
        <authorList>
            <person name="Zheng R.K."/>
            <person name="Sun C.M."/>
        </authorList>
    </citation>
    <scope>NUCLEOTIDE SEQUENCE [LARGE SCALE GENOMIC DNA]</scope>
    <source>
        <strain evidence="3">zrk13</strain>
    </source>
</reference>
<gene>
    <name evidence="2" type="ORF">G4Z02_01515</name>
</gene>
<dbReference type="PANTHER" id="PTHR33169">
    <property type="entry name" value="PADR-FAMILY TRANSCRIPTIONAL REGULATOR"/>
    <property type="match status" value="1"/>
</dbReference>
<dbReference type="InterPro" id="IPR005149">
    <property type="entry name" value="Tscrpt_reg_PadR_N"/>
</dbReference>
<dbReference type="InterPro" id="IPR036390">
    <property type="entry name" value="WH_DNA-bd_sf"/>
</dbReference>
<evidence type="ECO:0000313" key="3">
    <source>
        <dbReference type="Proteomes" id="UP000514720"/>
    </source>
</evidence>
<organism evidence="2 3">
    <name type="scientific">Candidatus Xianfuyuplasma coldseepsis</name>
    <dbReference type="NCBI Taxonomy" id="2782163"/>
    <lineage>
        <taxon>Bacteria</taxon>
        <taxon>Bacillati</taxon>
        <taxon>Mycoplasmatota</taxon>
        <taxon>Mollicutes</taxon>
        <taxon>Candidatus Izemoplasmatales</taxon>
        <taxon>Candidatus Izemoplasmataceae</taxon>
        <taxon>Candidatus Xianfuyuplasma</taxon>
    </lineage>
</organism>
<proteinExistence type="predicted"/>
<dbReference type="KEGG" id="xcl:G4Z02_01515"/>
<protein>
    <submittedName>
        <fullName evidence="2">PadR family transcriptional regulator</fullName>
    </submittedName>
</protein>
<name>A0A7L7KQH8_9MOLU</name>
<dbReference type="InterPro" id="IPR052509">
    <property type="entry name" value="Metal_resp_DNA-bind_regulator"/>
</dbReference>
<dbReference type="EMBL" id="CP048914">
    <property type="protein sequence ID" value="QMS84476.1"/>
    <property type="molecule type" value="Genomic_DNA"/>
</dbReference>
<dbReference type="AlphaFoldDB" id="A0A7L7KQH8"/>
<dbReference type="Gene3D" id="1.10.10.10">
    <property type="entry name" value="Winged helix-like DNA-binding domain superfamily/Winged helix DNA-binding domain"/>
    <property type="match status" value="1"/>
</dbReference>
<sequence length="109" mass="13030">MINSDLIRGHLEIIILKLIIEQDRYGYEIANCIKKRTKEQFMIKEATLYSIVNRLEHKGLIESYYGEKTHGKKRRYYKITVLGKAYYTEKKQEWIELKNVLDTLLEESS</sequence>